<feature type="domain" description="Cadherin" evidence="5">
    <location>
        <begin position="202"/>
        <end position="308"/>
    </location>
</feature>
<evidence type="ECO:0000313" key="7">
    <source>
        <dbReference type="Proteomes" id="UP001164746"/>
    </source>
</evidence>
<keyword evidence="7" id="KW-1185">Reference proteome</keyword>
<feature type="domain" description="Cadherin" evidence="5">
    <location>
        <begin position="309"/>
        <end position="413"/>
    </location>
</feature>
<gene>
    <name evidence="6" type="ORF">MAR_023828</name>
</gene>
<keyword evidence="2" id="KW-0472">Membrane</keyword>
<accession>A0ABY7DWZ0</accession>
<evidence type="ECO:0000259" key="5">
    <source>
        <dbReference type="PROSITE" id="PS50268"/>
    </source>
</evidence>
<sequence>MIIIKTSPVINNLPDAYTLAETTSTEFLLLSIDVTDADVNDDITCVFGVKTTPNNAANSDFRMKYDSTTSTTYVLDVECDDGTGNTAQDIYTVYIEENLVPVINNLPDTATLSTSKSAGYTVFHVDVTDPESNQVTLTMVCDPTGCPFEIFDSGQIQLKSDASTITEVGYDVTVTPRDPYGTGIPQTLSVLVTDINAVPQLTNLGNTVAVNENTVSDTPLETATCTDTDAGDPKSFTMVCEPSAGSTFFTVVPSSGVISTTSSIINYETLDAAMMTSFACTVTCSDGQDSSAATVTFDVVDVNEAPAFPQNAYTVAADEGAVNTLLQSFGYTIIDDDVNDTTTFTFDCGTDTGYFLISPAGVLSYSTEYDVDDPNFYPTSVSCTVTVTDSGNRTDTASLAITIYNINDNEPIFSGTPYNWFLSGYSTVGSMVNTATATDADLGTYGAITYSLDQSALLDEYFVIDQSGQVFVKTSITPLGQSVTVSFDVIATDGGSKSTSTTVELTITPTTTTSTTTTTDSCRKCYGQPVRHNRNWGETHRGEKPETPPPPPTPPKPVNKPSPAGDLFQFWSTDVKS</sequence>
<dbReference type="PROSITE" id="PS50268">
    <property type="entry name" value="CADHERIN_2"/>
    <property type="match status" value="3"/>
</dbReference>
<evidence type="ECO:0000313" key="6">
    <source>
        <dbReference type="EMBL" id="WAQ99455.1"/>
    </source>
</evidence>
<feature type="domain" description="Cadherin" evidence="5">
    <location>
        <begin position="414"/>
        <end position="531"/>
    </location>
</feature>
<proteinExistence type="predicted"/>
<dbReference type="Proteomes" id="UP001164746">
    <property type="component" value="Chromosome 3"/>
</dbReference>
<dbReference type="SUPFAM" id="SSF49313">
    <property type="entry name" value="Cadherin-like"/>
    <property type="match status" value="3"/>
</dbReference>
<dbReference type="PANTHER" id="PTHR24026:SF126">
    <property type="entry name" value="PROTOCADHERIN FAT 4"/>
    <property type="match status" value="1"/>
</dbReference>
<evidence type="ECO:0000256" key="2">
    <source>
        <dbReference type="ARBA" id="ARBA00022989"/>
    </source>
</evidence>
<dbReference type="InterPro" id="IPR015919">
    <property type="entry name" value="Cadherin-like_sf"/>
</dbReference>
<feature type="compositionally biased region" description="Basic and acidic residues" evidence="4">
    <location>
        <begin position="535"/>
        <end position="546"/>
    </location>
</feature>
<dbReference type="SMART" id="SM00112">
    <property type="entry name" value="CA"/>
    <property type="match status" value="3"/>
</dbReference>
<dbReference type="PRINTS" id="PR00205">
    <property type="entry name" value="CADHERIN"/>
</dbReference>
<organism evidence="6 7">
    <name type="scientific">Mya arenaria</name>
    <name type="common">Soft-shell clam</name>
    <dbReference type="NCBI Taxonomy" id="6604"/>
    <lineage>
        <taxon>Eukaryota</taxon>
        <taxon>Metazoa</taxon>
        <taxon>Spiralia</taxon>
        <taxon>Lophotrochozoa</taxon>
        <taxon>Mollusca</taxon>
        <taxon>Bivalvia</taxon>
        <taxon>Autobranchia</taxon>
        <taxon>Heteroconchia</taxon>
        <taxon>Euheterodonta</taxon>
        <taxon>Imparidentia</taxon>
        <taxon>Neoheterodontei</taxon>
        <taxon>Myida</taxon>
        <taxon>Myoidea</taxon>
        <taxon>Myidae</taxon>
        <taxon>Mya</taxon>
    </lineage>
</organism>
<dbReference type="CDD" id="cd11304">
    <property type="entry name" value="Cadherin_repeat"/>
    <property type="match status" value="2"/>
</dbReference>
<protein>
    <submittedName>
        <fullName evidence="6">FAT-like protein</fullName>
    </submittedName>
</protein>
<keyword evidence="3" id="KW-0106">Calcium</keyword>
<dbReference type="PANTHER" id="PTHR24026">
    <property type="entry name" value="FAT ATYPICAL CADHERIN-RELATED"/>
    <property type="match status" value="1"/>
</dbReference>
<evidence type="ECO:0000256" key="3">
    <source>
        <dbReference type="PROSITE-ProRule" id="PRU00043"/>
    </source>
</evidence>
<feature type="region of interest" description="Disordered" evidence="4">
    <location>
        <begin position="527"/>
        <end position="577"/>
    </location>
</feature>
<evidence type="ECO:0000256" key="1">
    <source>
        <dbReference type="ARBA" id="ARBA00022692"/>
    </source>
</evidence>
<keyword evidence="1" id="KW-0812">Transmembrane</keyword>
<feature type="compositionally biased region" description="Pro residues" evidence="4">
    <location>
        <begin position="547"/>
        <end position="560"/>
    </location>
</feature>
<name>A0ABY7DWZ0_MYAAR</name>
<dbReference type="EMBL" id="CP111014">
    <property type="protein sequence ID" value="WAQ99455.1"/>
    <property type="molecule type" value="Genomic_DNA"/>
</dbReference>
<evidence type="ECO:0000256" key="4">
    <source>
        <dbReference type="SAM" id="MobiDB-lite"/>
    </source>
</evidence>
<reference evidence="6" key="1">
    <citation type="submission" date="2022-11" db="EMBL/GenBank/DDBJ databases">
        <title>Centuries of genome instability and evolution in soft-shell clam transmissible cancer (bioRxiv).</title>
        <authorList>
            <person name="Hart S.F.M."/>
            <person name="Yonemitsu M.A."/>
            <person name="Giersch R.M."/>
            <person name="Beal B.F."/>
            <person name="Arriagada G."/>
            <person name="Davis B.W."/>
            <person name="Ostrander E.A."/>
            <person name="Goff S.P."/>
            <person name="Metzger M.J."/>
        </authorList>
    </citation>
    <scope>NUCLEOTIDE SEQUENCE</scope>
    <source>
        <strain evidence="6">MELC-2E11</strain>
        <tissue evidence="6">Siphon/mantle</tissue>
    </source>
</reference>
<keyword evidence="2" id="KW-1133">Transmembrane helix</keyword>
<dbReference type="InterPro" id="IPR002126">
    <property type="entry name" value="Cadherin-like_dom"/>
</dbReference>
<dbReference type="Gene3D" id="2.60.40.60">
    <property type="entry name" value="Cadherins"/>
    <property type="match status" value="3"/>
</dbReference>